<dbReference type="SUPFAM" id="SSF88946">
    <property type="entry name" value="Sigma2 domain of RNA polymerase sigma factors"/>
    <property type="match status" value="1"/>
</dbReference>
<dbReference type="Pfam" id="PF04542">
    <property type="entry name" value="Sigma70_r2"/>
    <property type="match status" value="1"/>
</dbReference>
<dbReference type="InterPro" id="IPR014284">
    <property type="entry name" value="RNA_pol_sigma-70_dom"/>
</dbReference>
<protein>
    <submittedName>
        <fullName evidence="8">SigE family RNA polymerase sigma factor</fullName>
    </submittedName>
</protein>
<evidence type="ECO:0000256" key="3">
    <source>
        <dbReference type="ARBA" id="ARBA00023082"/>
    </source>
</evidence>
<dbReference type="PANTHER" id="PTHR43133:SF50">
    <property type="entry name" value="ECF RNA POLYMERASE SIGMA FACTOR SIGM"/>
    <property type="match status" value="1"/>
</dbReference>
<keyword evidence="4" id="KW-0238">DNA-binding</keyword>
<dbReference type="InterPro" id="IPR013249">
    <property type="entry name" value="RNA_pol_sigma70_r4_t2"/>
</dbReference>
<dbReference type="InterPro" id="IPR039425">
    <property type="entry name" value="RNA_pol_sigma-70-like"/>
</dbReference>
<evidence type="ECO:0000259" key="7">
    <source>
        <dbReference type="Pfam" id="PF08281"/>
    </source>
</evidence>
<organism evidence="8 9">
    <name type="scientific">Cellulomonas avistercoris</name>
    <dbReference type="NCBI Taxonomy" id="2762242"/>
    <lineage>
        <taxon>Bacteria</taxon>
        <taxon>Bacillati</taxon>
        <taxon>Actinomycetota</taxon>
        <taxon>Actinomycetes</taxon>
        <taxon>Micrococcales</taxon>
        <taxon>Cellulomonadaceae</taxon>
        <taxon>Cellulomonas</taxon>
    </lineage>
</organism>
<dbReference type="InterPro" id="IPR007627">
    <property type="entry name" value="RNA_pol_sigma70_r2"/>
</dbReference>
<comment type="caution">
    <text evidence="8">The sequence shown here is derived from an EMBL/GenBank/DDBJ whole genome shotgun (WGS) entry which is preliminary data.</text>
</comment>
<gene>
    <name evidence="8" type="ORF">H9657_18660</name>
</gene>
<dbReference type="SUPFAM" id="SSF88659">
    <property type="entry name" value="Sigma3 and sigma4 domains of RNA polymerase sigma factors"/>
    <property type="match status" value="1"/>
</dbReference>
<dbReference type="EMBL" id="JACSQV010000027">
    <property type="protein sequence ID" value="MBD7920298.1"/>
    <property type="molecule type" value="Genomic_DNA"/>
</dbReference>
<dbReference type="NCBIfam" id="TIGR02937">
    <property type="entry name" value="sigma70-ECF"/>
    <property type="match status" value="1"/>
</dbReference>
<sequence length="190" mass="21079">MTTWQDALDELVRTRGRALVGYAYLLTGDSREAEDLVQDALVRTFTRGRGTREVASAEAYVRRAILTTYVDGFRRRRHWATIRHLTAVPEPSPPDGPHAGPESVVTTRLAVQQALALLPPRERACIVLRHFEDMTVAQVADALSLSVGTVKRYLSDATRTLESHLGNLSGADDTPAHHTDEVLVTVRRSR</sequence>
<evidence type="ECO:0000313" key="8">
    <source>
        <dbReference type="EMBL" id="MBD7920298.1"/>
    </source>
</evidence>
<dbReference type="InterPro" id="IPR013324">
    <property type="entry name" value="RNA_pol_sigma_r3/r4-like"/>
</dbReference>
<comment type="similarity">
    <text evidence="1">Belongs to the sigma-70 factor family. ECF subfamily.</text>
</comment>
<reference evidence="8 9" key="1">
    <citation type="submission" date="2020-08" db="EMBL/GenBank/DDBJ databases">
        <title>A Genomic Blueprint of the Chicken Gut Microbiome.</title>
        <authorList>
            <person name="Gilroy R."/>
            <person name="Ravi A."/>
            <person name="Getino M."/>
            <person name="Pursley I."/>
            <person name="Horton D.L."/>
            <person name="Alikhan N.-F."/>
            <person name="Baker D."/>
            <person name="Gharbi K."/>
            <person name="Hall N."/>
            <person name="Watson M."/>
            <person name="Adriaenssens E.M."/>
            <person name="Foster-Nyarko E."/>
            <person name="Jarju S."/>
            <person name="Secka A."/>
            <person name="Antonio M."/>
            <person name="Oren A."/>
            <person name="Chaudhuri R."/>
            <person name="La Ragione R.M."/>
            <person name="Hildebrand F."/>
            <person name="Pallen M.J."/>
        </authorList>
    </citation>
    <scope>NUCLEOTIDE SEQUENCE [LARGE SCALE GENOMIC DNA]</scope>
    <source>
        <strain evidence="8 9">Sa3CUA2</strain>
    </source>
</reference>
<feature type="domain" description="RNA polymerase sigma factor 70 region 4 type 2" evidence="7">
    <location>
        <begin position="109"/>
        <end position="158"/>
    </location>
</feature>
<accession>A0ABR8QIR1</accession>
<keyword evidence="9" id="KW-1185">Reference proteome</keyword>
<evidence type="ECO:0000256" key="2">
    <source>
        <dbReference type="ARBA" id="ARBA00023015"/>
    </source>
</evidence>
<keyword evidence="3" id="KW-0731">Sigma factor</keyword>
<dbReference type="CDD" id="cd06171">
    <property type="entry name" value="Sigma70_r4"/>
    <property type="match status" value="1"/>
</dbReference>
<evidence type="ECO:0000259" key="6">
    <source>
        <dbReference type="Pfam" id="PF04542"/>
    </source>
</evidence>
<dbReference type="RefSeq" id="WP_191784944.1">
    <property type="nucleotide sequence ID" value="NZ_JACSQV010000027.1"/>
</dbReference>
<dbReference type="Gene3D" id="1.10.1740.10">
    <property type="match status" value="1"/>
</dbReference>
<evidence type="ECO:0000256" key="5">
    <source>
        <dbReference type="ARBA" id="ARBA00023163"/>
    </source>
</evidence>
<dbReference type="PANTHER" id="PTHR43133">
    <property type="entry name" value="RNA POLYMERASE ECF-TYPE SIGMA FACTO"/>
    <property type="match status" value="1"/>
</dbReference>
<dbReference type="InterPro" id="IPR013325">
    <property type="entry name" value="RNA_pol_sigma_r2"/>
</dbReference>
<dbReference type="InterPro" id="IPR036388">
    <property type="entry name" value="WH-like_DNA-bd_sf"/>
</dbReference>
<evidence type="ECO:0000256" key="1">
    <source>
        <dbReference type="ARBA" id="ARBA00010641"/>
    </source>
</evidence>
<dbReference type="Gene3D" id="1.10.10.10">
    <property type="entry name" value="Winged helix-like DNA-binding domain superfamily/Winged helix DNA-binding domain"/>
    <property type="match status" value="1"/>
</dbReference>
<dbReference type="Pfam" id="PF08281">
    <property type="entry name" value="Sigma70_r4_2"/>
    <property type="match status" value="1"/>
</dbReference>
<evidence type="ECO:0000256" key="4">
    <source>
        <dbReference type="ARBA" id="ARBA00023125"/>
    </source>
</evidence>
<name>A0ABR8QIR1_9CELL</name>
<dbReference type="Proteomes" id="UP000604241">
    <property type="component" value="Unassembled WGS sequence"/>
</dbReference>
<keyword evidence="2" id="KW-0805">Transcription regulation</keyword>
<proteinExistence type="inferred from homology"/>
<keyword evidence="5" id="KW-0804">Transcription</keyword>
<feature type="domain" description="RNA polymerase sigma-70 region 2" evidence="6">
    <location>
        <begin position="11"/>
        <end position="77"/>
    </location>
</feature>
<evidence type="ECO:0000313" key="9">
    <source>
        <dbReference type="Proteomes" id="UP000604241"/>
    </source>
</evidence>